<evidence type="ECO:0000256" key="1">
    <source>
        <dbReference type="SAM" id="MobiDB-lite"/>
    </source>
</evidence>
<dbReference type="Pfam" id="PF23302">
    <property type="entry name" value="HTH_DNAJC9"/>
    <property type="match status" value="1"/>
</dbReference>
<gene>
    <name evidence="3" type="ORF">PVAG01_05588</name>
</gene>
<reference evidence="3 4" key="1">
    <citation type="submission" date="2024-06" db="EMBL/GenBank/DDBJ databases">
        <title>Complete genome of Phlyctema vagabunda strain 19-DSS-EL-015.</title>
        <authorList>
            <person name="Fiorenzani C."/>
        </authorList>
    </citation>
    <scope>NUCLEOTIDE SEQUENCE [LARGE SCALE GENOMIC DNA]</scope>
    <source>
        <strain evidence="3 4">19-DSS-EL-015</strain>
    </source>
</reference>
<dbReference type="SMART" id="SM00271">
    <property type="entry name" value="DnaJ"/>
    <property type="match status" value="1"/>
</dbReference>
<evidence type="ECO:0000313" key="4">
    <source>
        <dbReference type="Proteomes" id="UP001629113"/>
    </source>
</evidence>
<organism evidence="3 4">
    <name type="scientific">Phlyctema vagabunda</name>
    <dbReference type="NCBI Taxonomy" id="108571"/>
    <lineage>
        <taxon>Eukaryota</taxon>
        <taxon>Fungi</taxon>
        <taxon>Dikarya</taxon>
        <taxon>Ascomycota</taxon>
        <taxon>Pezizomycotina</taxon>
        <taxon>Leotiomycetes</taxon>
        <taxon>Helotiales</taxon>
        <taxon>Dermateaceae</taxon>
        <taxon>Phlyctema</taxon>
    </lineage>
</organism>
<dbReference type="Proteomes" id="UP001629113">
    <property type="component" value="Unassembled WGS sequence"/>
</dbReference>
<sequence length="310" mass="34493">MAPHEDEMIDDEPPVIEPYTILGVTKTATEGEIKAAYRKAALKHHPDKAPEHLKDAAHTQFQEVAFAYAVLSDPQRRKCYDATGSTSESIVDSEGFSWSDFYSEQFRDIISGDAIEKFAKEYKGSDEEKDDILNAYEKCEGSWEGIFEVVMLSTPKNDEPRFRAIIDAAIESGDVEAYDAYTKETRKSKAKRLAKANEEEEEAMELAKELGVADKLFAKGKKGKKEGGDDALAALILQRQAGRGSFLDNLEAKYGQPKSKAKKGKKRASEDEEDGGMPTEEDFQKAAEKLKKKKSSGDTADGRKSKRTKR</sequence>
<dbReference type="EMBL" id="JBFCZG010000004">
    <property type="protein sequence ID" value="KAL3423841.1"/>
    <property type="molecule type" value="Genomic_DNA"/>
</dbReference>
<dbReference type="PROSITE" id="PS00636">
    <property type="entry name" value="DNAJ_1"/>
    <property type="match status" value="1"/>
</dbReference>
<evidence type="ECO:0000259" key="2">
    <source>
        <dbReference type="PROSITE" id="PS50076"/>
    </source>
</evidence>
<dbReference type="InterPro" id="IPR036869">
    <property type="entry name" value="J_dom_sf"/>
</dbReference>
<dbReference type="Pfam" id="PF00226">
    <property type="entry name" value="DnaJ"/>
    <property type="match status" value="1"/>
</dbReference>
<evidence type="ECO:0000313" key="3">
    <source>
        <dbReference type="EMBL" id="KAL3423841.1"/>
    </source>
</evidence>
<dbReference type="InterPro" id="IPR018253">
    <property type="entry name" value="DnaJ_domain_CS"/>
</dbReference>
<dbReference type="InterPro" id="IPR056453">
    <property type="entry name" value="HTH_DNAJC9"/>
</dbReference>
<dbReference type="CDD" id="cd06257">
    <property type="entry name" value="DnaJ"/>
    <property type="match status" value="1"/>
</dbReference>
<accession>A0ABR4PKG8</accession>
<proteinExistence type="predicted"/>
<dbReference type="InterPro" id="IPR052594">
    <property type="entry name" value="J_domain-containing_protein"/>
</dbReference>
<protein>
    <submittedName>
        <fullName evidence="3">LysM domain-containing protein</fullName>
    </submittedName>
</protein>
<dbReference type="InterPro" id="IPR001623">
    <property type="entry name" value="DnaJ_domain"/>
</dbReference>
<feature type="domain" description="J" evidence="2">
    <location>
        <begin position="17"/>
        <end position="84"/>
    </location>
</feature>
<dbReference type="PROSITE" id="PS50076">
    <property type="entry name" value="DNAJ_2"/>
    <property type="match status" value="1"/>
</dbReference>
<comment type="caution">
    <text evidence="3">The sequence shown here is derived from an EMBL/GenBank/DDBJ whole genome shotgun (WGS) entry which is preliminary data.</text>
</comment>
<feature type="compositionally biased region" description="Acidic residues" evidence="1">
    <location>
        <begin position="270"/>
        <end position="281"/>
    </location>
</feature>
<dbReference type="PANTHER" id="PTHR44144:SF1">
    <property type="entry name" value="DNAJ HOMOLOG SUBFAMILY C MEMBER 9"/>
    <property type="match status" value="1"/>
</dbReference>
<feature type="region of interest" description="Disordered" evidence="1">
    <location>
        <begin position="246"/>
        <end position="310"/>
    </location>
</feature>
<dbReference type="PANTHER" id="PTHR44144">
    <property type="entry name" value="DNAJ HOMOLOG SUBFAMILY C MEMBER 9"/>
    <property type="match status" value="1"/>
</dbReference>
<dbReference type="PRINTS" id="PR00625">
    <property type="entry name" value="JDOMAIN"/>
</dbReference>
<dbReference type="SUPFAM" id="SSF46565">
    <property type="entry name" value="Chaperone J-domain"/>
    <property type="match status" value="1"/>
</dbReference>
<dbReference type="Gene3D" id="1.10.287.110">
    <property type="entry name" value="DnaJ domain"/>
    <property type="match status" value="1"/>
</dbReference>
<name>A0ABR4PKG8_9HELO</name>
<keyword evidence="4" id="KW-1185">Reference proteome</keyword>